<dbReference type="RefSeq" id="WP_123799769.1">
    <property type="nucleotide sequence ID" value="NZ_RMVG01000003.1"/>
</dbReference>
<evidence type="ECO:0008006" key="3">
    <source>
        <dbReference type="Google" id="ProtNLM"/>
    </source>
</evidence>
<evidence type="ECO:0000313" key="2">
    <source>
        <dbReference type="Proteomes" id="UP000281332"/>
    </source>
</evidence>
<sequence length="177" mass="19259">MNHSDIEHMAQGFPPSSIGKDHEEVVTYLATTLLAAQQKLDALAAENAALKSNLMFWDAEDPENPYDSPEDIANNCGMDFNTKFEVQVAAKMPNRTYRVSEVSQYDCKIELVSDAIPETPATDACLNSLRAEGVIMFASKQLAAASNLESTTTLERLMLDAEELAGQLRATGGKDGE</sequence>
<keyword evidence="2" id="KW-1185">Reference proteome</keyword>
<evidence type="ECO:0000313" key="1">
    <source>
        <dbReference type="EMBL" id="RPE02952.1"/>
    </source>
</evidence>
<dbReference type="AlphaFoldDB" id="A0A3N4P2U6"/>
<reference evidence="1 2" key="1">
    <citation type="submission" date="2018-11" db="EMBL/GenBank/DDBJ databases">
        <title>Whole genome sequencing of Pantoea sp. RIT388.</title>
        <authorList>
            <person name="Gan H.M."/>
            <person name="Hudson A.O."/>
        </authorList>
    </citation>
    <scope>NUCLEOTIDE SEQUENCE [LARGE SCALE GENOMIC DNA]</scope>
    <source>
        <strain evidence="1 2">RIT388</strain>
    </source>
</reference>
<accession>A0A3N4P2U6</accession>
<gene>
    <name evidence="1" type="ORF">BBB56_06000</name>
</gene>
<name>A0A3N4P2U6_9GAMM</name>
<proteinExistence type="predicted"/>
<comment type="caution">
    <text evidence="1">The sequence shown here is derived from an EMBL/GenBank/DDBJ whole genome shotgun (WGS) entry which is preliminary data.</text>
</comment>
<protein>
    <recommendedName>
        <fullName evidence="3">Ead/Ea22-like family protein</fullName>
    </recommendedName>
</protein>
<dbReference type="Proteomes" id="UP000281332">
    <property type="component" value="Unassembled WGS sequence"/>
</dbReference>
<dbReference type="EMBL" id="RMVG01000003">
    <property type="protein sequence ID" value="RPE02952.1"/>
    <property type="molecule type" value="Genomic_DNA"/>
</dbReference>
<organism evidence="1 2">
    <name type="scientific">Candidatus Pantoea deserta</name>
    <dbReference type="NCBI Taxonomy" id="1869313"/>
    <lineage>
        <taxon>Bacteria</taxon>
        <taxon>Pseudomonadati</taxon>
        <taxon>Pseudomonadota</taxon>
        <taxon>Gammaproteobacteria</taxon>
        <taxon>Enterobacterales</taxon>
        <taxon>Erwiniaceae</taxon>
        <taxon>Pantoea</taxon>
    </lineage>
</organism>